<dbReference type="EMBL" id="JBANRG010000042">
    <property type="protein sequence ID" value="KAK7447030.1"/>
    <property type="molecule type" value="Genomic_DNA"/>
</dbReference>
<evidence type="ECO:0000313" key="3">
    <source>
        <dbReference type="Proteomes" id="UP001498398"/>
    </source>
</evidence>
<sequence length="537" mass="59405">MANENNSPPTTILSSSPTLPSPPSEMEVKFYYAGLPSSPVLVARTDAPWKAPTGPEAYRVIRELRPVGNHALKLHEVWEDNLAFKLHALLDSMQVKWTSTDVVRIGNVDESFAPVVLWIGVMPTSLSGDDGVVVAFKCQELLGEYDITDVEVEIRESVVTRSAGPRLLTSDRSDLIVDFREPLTTTLGLPISVHSAQPTPQLEGTGGFFIAECGKPNSLLLITARHVVFTPDQKNELFEHKDVNQARHNVMLFGRVGFQSYLDSIEDEIDTQESCSETFENLIHMSTKEDELQVYRAQLNKTQKMAEALRTFHRYVKTDWSLPDSRILGHVILSPPIGVGSEGFVEDWAVIEVDASKVNKNNFYGNAIDLGMQIPERQFSRRMNPNPKNANSFVYPKDRLLRLQGTIADDEMRHPTACDQNGDPCLMVIKRGSATGLTIGRANNIFSYTRNYFGDDNASISKEWAILPFNSKSGPFSDKGDSGSVIVDGLGRIGGLITSGAGLKDTPDVTYATPVNFLLKRMQQHGLEPDLNPVLTT</sequence>
<name>A0ABR1J5S7_9AGAR</name>
<keyword evidence="3" id="KW-1185">Reference proteome</keyword>
<evidence type="ECO:0000313" key="2">
    <source>
        <dbReference type="EMBL" id="KAK7447030.1"/>
    </source>
</evidence>
<evidence type="ECO:0000256" key="1">
    <source>
        <dbReference type="SAM" id="MobiDB-lite"/>
    </source>
</evidence>
<proteinExistence type="predicted"/>
<gene>
    <name evidence="2" type="ORF">VKT23_014243</name>
</gene>
<feature type="region of interest" description="Disordered" evidence="1">
    <location>
        <begin position="1"/>
        <end position="21"/>
    </location>
</feature>
<feature type="compositionally biased region" description="Low complexity" evidence="1">
    <location>
        <begin position="7"/>
        <end position="18"/>
    </location>
</feature>
<organism evidence="2 3">
    <name type="scientific">Marasmiellus scandens</name>
    <dbReference type="NCBI Taxonomy" id="2682957"/>
    <lineage>
        <taxon>Eukaryota</taxon>
        <taxon>Fungi</taxon>
        <taxon>Dikarya</taxon>
        <taxon>Basidiomycota</taxon>
        <taxon>Agaricomycotina</taxon>
        <taxon>Agaricomycetes</taxon>
        <taxon>Agaricomycetidae</taxon>
        <taxon>Agaricales</taxon>
        <taxon>Marasmiineae</taxon>
        <taxon>Omphalotaceae</taxon>
        <taxon>Marasmiellus</taxon>
    </lineage>
</organism>
<reference evidence="2 3" key="1">
    <citation type="submission" date="2024-01" db="EMBL/GenBank/DDBJ databases">
        <title>A draft genome for the cacao thread blight pathogen Marasmiellus scandens.</title>
        <authorList>
            <person name="Baruah I.K."/>
            <person name="Leung J."/>
            <person name="Bukari Y."/>
            <person name="Amoako-Attah I."/>
            <person name="Meinhardt L.W."/>
            <person name="Bailey B.A."/>
            <person name="Cohen S.P."/>
        </authorList>
    </citation>
    <scope>NUCLEOTIDE SEQUENCE [LARGE SCALE GENOMIC DNA]</scope>
    <source>
        <strain evidence="2 3">GH-19</strain>
    </source>
</reference>
<dbReference type="Proteomes" id="UP001498398">
    <property type="component" value="Unassembled WGS sequence"/>
</dbReference>
<protein>
    <submittedName>
        <fullName evidence="2">Uncharacterized protein</fullName>
    </submittedName>
</protein>
<accession>A0ABR1J5S7</accession>
<comment type="caution">
    <text evidence="2">The sequence shown here is derived from an EMBL/GenBank/DDBJ whole genome shotgun (WGS) entry which is preliminary data.</text>
</comment>